<dbReference type="RefSeq" id="WP_048910399.1">
    <property type="nucleotide sequence ID" value="NZ_JBEXDP010000052.1"/>
</dbReference>
<keyword evidence="8" id="KW-1185">Reference proteome</keyword>
<dbReference type="InterPro" id="IPR006776">
    <property type="entry name" value="SsgB"/>
</dbReference>
<proteinExistence type="inferred from homology"/>
<evidence type="ECO:0000256" key="2">
    <source>
        <dbReference type="ARBA" id="ARBA00009323"/>
    </source>
</evidence>
<dbReference type="EMBL" id="JBFAEG010000042">
    <property type="protein sequence ID" value="MEU5712900.1"/>
    <property type="molecule type" value="Genomic_DNA"/>
</dbReference>
<dbReference type="Gene3D" id="2.30.31.20">
    <property type="entry name" value="Sporulation-specific cell division protein SsgB"/>
    <property type="match status" value="1"/>
</dbReference>
<sequence>MSHHSPHRPGPASSPRPGASCRCEGTVLLDGSVTVPVTLSFHYAADEPYAVRMVVDSGVTPPVEWVFARDLLAEGLSRPAGLGDVQTWPAPRRPQQMRAGRGALCIRISSPTGTTIVSAPATALRRFLDRAYGSVAAGTESGMLRLDESLAGLMRGTGRRTE</sequence>
<gene>
    <name evidence="7" type="ORF">AB0H04_39795</name>
</gene>
<accession>A0ABV3AN09</accession>
<evidence type="ECO:0000313" key="8">
    <source>
        <dbReference type="Proteomes" id="UP001551011"/>
    </source>
</evidence>
<organism evidence="7 8">
    <name type="scientific">Streptomyces flaveolus</name>
    <dbReference type="NCBI Taxonomy" id="67297"/>
    <lineage>
        <taxon>Bacteria</taxon>
        <taxon>Bacillati</taxon>
        <taxon>Actinomycetota</taxon>
        <taxon>Actinomycetes</taxon>
        <taxon>Kitasatosporales</taxon>
        <taxon>Streptomycetaceae</taxon>
        <taxon>Streptomyces</taxon>
    </lineage>
</organism>
<comment type="subcellular location">
    <subcellularLocation>
        <location evidence="1">Cell septum</location>
    </subcellularLocation>
</comment>
<reference evidence="7 8" key="1">
    <citation type="submission" date="2024-06" db="EMBL/GenBank/DDBJ databases">
        <title>The Natural Products Discovery Center: Release of the First 8490 Sequenced Strains for Exploring Actinobacteria Biosynthetic Diversity.</title>
        <authorList>
            <person name="Kalkreuter E."/>
            <person name="Kautsar S.A."/>
            <person name="Yang D."/>
            <person name="Bader C.D."/>
            <person name="Teijaro C.N."/>
            <person name="Fluegel L."/>
            <person name="Davis C.M."/>
            <person name="Simpson J.R."/>
            <person name="Lauterbach L."/>
            <person name="Steele A.D."/>
            <person name="Gui C."/>
            <person name="Meng S."/>
            <person name="Li G."/>
            <person name="Viehrig K."/>
            <person name="Ye F."/>
            <person name="Su P."/>
            <person name="Kiefer A.F."/>
            <person name="Nichols A."/>
            <person name="Cepeda A.J."/>
            <person name="Yan W."/>
            <person name="Fan B."/>
            <person name="Jiang Y."/>
            <person name="Adhikari A."/>
            <person name="Zheng C.-J."/>
            <person name="Schuster L."/>
            <person name="Cowan T.M."/>
            <person name="Smanski M.J."/>
            <person name="Chevrette M.G."/>
            <person name="De Carvalho L.P.S."/>
            <person name="Shen B."/>
        </authorList>
    </citation>
    <scope>NUCLEOTIDE SEQUENCE [LARGE SCALE GENOMIC DNA]</scope>
    <source>
        <strain evidence="7 8">NPDC020594</strain>
    </source>
</reference>
<comment type="similarity">
    <text evidence="2">Belongs to the SsgA family.</text>
</comment>
<dbReference type="Proteomes" id="UP001551011">
    <property type="component" value="Unassembled WGS sequence"/>
</dbReference>
<keyword evidence="3" id="KW-0132">Cell division</keyword>
<protein>
    <submittedName>
        <fullName evidence="7">SsgA family sporulation/cell division regulator</fullName>
    </submittedName>
</protein>
<keyword evidence="5" id="KW-0717">Septation</keyword>
<evidence type="ECO:0000313" key="7">
    <source>
        <dbReference type="EMBL" id="MEU5712900.1"/>
    </source>
</evidence>
<name>A0ABV3AN09_9ACTN</name>
<comment type="caution">
    <text evidence="7">The sequence shown here is derived from an EMBL/GenBank/DDBJ whole genome shotgun (WGS) entry which is preliminary data.</text>
</comment>
<evidence type="ECO:0000256" key="1">
    <source>
        <dbReference type="ARBA" id="ARBA00004431"/>
    </source>
</evidence>
<evidence type="ECO:0000256" key="3">
    <source>
        <dbReference type="ARBA" id="ARBA00022618"/>
    </source>
</evidence>
<evidence type="ECO:0000256" key="4">
    <source>
        <dbReference type="ARBA" id="ARBA00022969"/>
    </source>
</evidence>
<dbReference type="Pfam" id="PF04686">
    <property type="entry name" value="SsgA"/>
    <property type="match status" value="1"/>
</dbReference>
<evidence type="ECO:0000256" key="6">
    <source>
        <dbReference type="ARBA" id="ARBA00023306"/>
    </source>
</evidence>
<keyword evidence="6" id="KW-0131">Cell cycle</keyword>
<dbReference type="InterPro" id="IPR038658">
    <property type="entry name" value="SsgB_sf"/>
</dbReference>
<keyword evidence="4" id="KW-0749">Sporulation</keyword>
<evidence type="ECO:0000256" key="5">
    <source>
        <dbReference type="ARBA" id="ARBA00023210"/>
    </source>
</evidence>